<keyword evidence="5" id="KW-1185">Reference proteome</keyword>
<dbReference type="NCBIfam" id="TIGR00350">
    <property type="entry name" value="lytR_cpsA_psr"/>
    <property type="match status" value="1"/>
</dbReference>
<comment type="similarity">
    <text evidence="1">Belongs to the LytR/CpsA/Psr (LCP) family.</text>
</comment>
<evidence type="ECO:0000256" key="1">
    <source>
        <dbReference type="ARBA" id="ARBA00006068"/>
    </source>
</evidence>
<dbReference type="PANTHER" id="PTHR33392:SF6">
    <property type="entry name" value="POLYISOPRENYL-TEICHOIC ACID--PEPTIDOGLYCAN TEICHOIC ACID TRANSFERASE TAGU"/>
    <property type="match status" value="1"/>
</dbReference>
<dbReference type="Proteomes" id="UP000182130">
    <property type="component" value="Unassembled WGS sequence"/>
</dbReference>
<dbReference type="STRING" id="1045773.SAMN05216555_102295"/>
<evidence type="ECO:0000259" key="3">
    <source>
        <dbReference type="Pfam" id="PF03816"/>
    </source>
</evidence>
<evidence type="ECO:0000256" key="2">
    <source>
        <dbReference type="SAM" id="MobiDB-lite"/>
    </source>
</evidence>
<feature type="region of interest" description="Disordered" evidence="2">
    <location>
        <begin position="45"/>
        <end position="68"/>
    </location>
</feature>
<feature type="domain" description="Cell envelope-related transcriptional attenuator" evidence="3">
    <location>
        <begin position="118"/>
        <end position="263"/>
    </location>
</feature>
<protein>
    <submittedName>
        <fullName evidence="4">Transcriptional attenuator, LytR family</fullName>
    </submittedName>
</protein>
<dbReference type="RefSeq" id="WP_074587034.1">
    <property type="nucleotide sequence ID" value="NZ_FNEI01000002.1"/>
</dbReference>
<dbReference type="OrthoDB" id="9782542at2"/>
<dbReference type="InterPro" id="IPR050922">
    <property type="entry name" value="LytR/CpsA/Psr_CW_biosynth"/>
</dbReference>
<dbReference type="EMBL" id="FNEI01000002">
    <property type="protein sequence ID" value="SDI44346.1"/>
    <property type="molecule type" value="Genomic_DNA"/>
</dbReference>
<dbReference type="PANTHER" id="PTHR33392">
    <property type="entry name" value="POLYISOPRENYL-TEICHOIC ACID--PEPTIDOGLYCAN TEICHOIC ACID TRANSFERASE TAGU"/>
    <property type="match status" value="1"/>
</dbReference>
<dbReference type="InterPro" id="IPR004474">
    <property type="entry name" value="LytR_CpsA_psr"/>
</dbReference>
<organism evidence="4 5">
    <name type="scientific">Arthrobacter cupressi</name>
    <dbReference type="NCBI Taxonomy" id="1045773"/>
    <lineage>
        <taxon>Bacteria</taxon>
        <taxon>Bacillati</taxon>
        <taxon>Actinomycetota</taxon>
        <taxon>Actinomycetes</taxon>
        <taxon>Micrococcales</taxon>
        <taxon>Micrococcaceae</taxon>
        <taxon>Arthrobacter</taxon>
    </lineage>
</organism>
<gene>
    <name evidence="4" type="ORF">SAMN05216555_102295</name>
</gene>
<evidence type="ECO:0000313" key="5">
    <source>
        <dbReference type="Proteomes" id="UP000182130"/>
    </source>
</evidence>
<sequence length="355" mass="37895">MEKWLSAEFLRSLLHGRRAIVAAVAAVLVLGTVTAGILVSVNRPAPPAAAPSSSQGSEPGITVPPGSLLKADRPTPPLALPGLPSGPVNILVIGSDIRGNAKEATKKAAATGEQVDHRADTLMLMHIPADRKKIYGISIMRDLWVDIPGYGGSKINSSLQFGGTALVERTVQQLLRTRINYSVMVDFDSFRAIVDGLGGIEVNVAAPFTSTHDTRHTFTRGVNRLNGQNALEFVRERYAFSDGDYQRVRNQQEFIRAVMAKLRNSGILKDAGKTLAFVTKVAPRLILDNGLDVMKLAGLAYALRGIDPGTASFRTLPTAGTGTSPDGQSIVLPDYNGIAQVADALAKDRLGQLPR</sequence>
<dbReference type="AlphaFoldDB" id="A0A1G8KLT7"/>
<evidence type="ECO:0000313" key="4">
    <source>
        <dbReference type="EMBL" id="SDI44346.1"/>
    </source>
</evidence>
<dbReference type="Pfam" id="PF03816">
    <property type="entry name" value="LytR_cpsA_psr"/>
    <property type="match status" value="1"/>
</dbReference>
<reference evidence="5" key="1">
    <citation type="submission" date="2016-10" db="EMBL/GenBank/DDBJ databases">
        <authorList>
            <person name="Varghese N."/>
            <person name="Submissions S."/>
        </authorList>
    </citation>
    <scope>NUCLEOTIDE SEQUENCE [LARGE SCALE GENOMIC DNA]</scope>
    <source>
        <strain evidence="5">CGMCC 1.10783</strain>
    </source>
</reference>
<proteinExistence type="inferred from homology"/>
<name>A0A1G8KLT7_9MICC</name>
<dbReference type="Gene3D" id="3.40.630.190">
    <property type="entry name" value="LCP protein"/>
    <property type="match status" value="1"/>
</dbReference>
<accession>A0A1G8KLT7</accession>